<name>A0A8K0QZQ2_9PLEO</name>
<dbReference type="Pfam" id="PF21730">
    <property type="entry name" value="Vma22_CCDC115"/>
    <property type="match status" value="1"/>
</dbReference>
<feature type="region of interest" description="Disordered" evidence="3">
    <location>
        <begin position="1"/>
        <end position="23"/>
    </location>
</feature>
<feature type="coiled-coil region" evidence="2">
    <location>
        <begin position="27"/>
        <end position="54"/>
    </location>
</feature>
<comment type="caution">
    <text evidence="4">The sequence shown here is derived from an EMBL/GenBank/DDBJ whole genome shotgun (WGS) entry which is preliminary data.</text>
</comment>
<dbReference type="GO" id="GO:0070072">
    <property type="term" value="P:vacuolar proton-transporting V-type ATPase complex assembly"/>
    <property type="evidence" value="ECO:0007669"/>
    <property type="project" value="InterPro"/>
</dbReference>
<evidence type="ECO:0000313" key="5">
    <source>
        <dbReference type="Proteomes" id="UP000813461"/>
    </source>
</evidence>
<feature type="region of interest" description="Disordered" evidence="3">
    <location>
        <begin position="115"/>
        <end position="147"/>
    </location>
</feature>
<dbReference type="InterPro" id="IPR040357">
    <property type="entry name" value="Vma22/CCDC115"/>
</dbReference>
<dbReference type="GO" id="GO:1990871">
    <property type="term" value="C:Vma12-Vma22 assembly complex"/>
    <property type="evidence" value="ECO:0007669"/>
    <property type="project" value="TreeGrafter"/>
</dbReference>
<feature type="compositionally biased region" description="Polar residues" evidence="3">
    <location>
        <begin position="1"/>
        <end position="13"/>
    </location>
</feature>
<dbReference type="PANTHER" id="PTHR31996:SF2">
    <property type="entry name" value="COILED-COIL DOMAIN-CONTAINING PROTEIN 115"/>
    <property type="match status" value="1"/>
</dbReference>
<evidence type="ECO:0000313" key="4">
    <source>
        <dbReference type="EMBL" id="KAH7078601.1"/>
    </source>
</evidence>
<dbReference type="GO" id="GO:0051082">
    <property type="term" value="F:unfolded protein binding"/>
    <property type="evidence" value="ECO:0007669"/>
    <property type="project" value="TreeGrafter"/>
</dbReference>
<evidence type="ECO:0000256" key="3">
    <source>
        <dbReference type="SAM" id="MobiDB-lite"/>
    </source>
</evidence>
<keyword evidence="2" id="KW-0175">Coiled coil</keyword>
<dbReference type="AlphaFoldDB" id="A0A8K0QZQ2"/>
<evidence type="ECO:0000256" key="1">
    <source>
        <dbReference type="ARBA" id="ARBA00093634"/>
    </source>
</evidence>
<feature type="compositionally biased region" description="Polar residues" evidence="3">
    <location>
        <begin position="115"/>
        <end position="124"/>
    </location>
</feature>
<dbReference type="PANTHER" id="PTHR31996">
    <property type="entry name" value="COILED-COIL DOMAIN-CONTAINING PROTEIN 115"/>
    <property type="match status" value="1"/>
</dbReference>
<feature type="compositionally biased region" description="Polar residues" evidence="3">
    <location>
        <begin position="134"/>
        <end position="146"/>
    </location>
</feature>
<evidence type="ECO:0000256" key="2">
    <source>
        <dbReference type="SAM" id="Coils"/>
    </source>
</evidence>
<sequence>MAEVQSQSVSLPQTAHGGGHSEKDALVAKLDELLEKYLHTLDEYQKAREQLSKQLSSGYLSLAQANFHNRSTTHYGQDSYDERMQATRRVNIRGDEEGSGTERILFSITSQEDVVASSKETNSDQTEEKEGLDSNVNDAKSSTGQSAAKARDPLRWFGILVPPALRSAQLTFIAAIEGPIPDLVTIARNLRHQEIEIGRVRKQIKKT</sequence>
<protein>
    <recommendedName>
        <fullName evidence="1">Vacuolar ATPase assembly protein VMA22</fullName>
    </recommendedName>
</protein>
<gene>
    <name evidence="4" type="ORF">FB567DRAFT_596197</name>
</gene>
<dbReference type="OrthoDB" id="408631at2759"/>
<reference evidence="4" key="1">
    <citation type="journal article" date="2021" name="Nat. Commun.">
        <title>Genetic determinants of endophytism in the Arabidopsis root mycobiome.</title>
        <authorList>
            <person name="Mesny F."/>
            <person name="Miyauchi S."/>
            <person name="Thiergart T."/>
            <person name="Pickel B."/>
            <person name="Atanasova L."/>
            <person name="Karlsson M."/>
            <person name="Huettel B."/>
            <person name="Barry K.W."/>
            <person name="Haridas S."/>
            <person name="Chen C."/>
            <person name="Bauer D."/>
            <person name="Andreopoulos W."/>
            <person name="Pangilinan J."/>
            <person name="LaButti K."/>
            <person name="Riley R."/>
            <person name="Lipzen A."/>
            <person name="Clum A."/>
            <person name="Drula E."/>
            <person name="Henrissat B."/>
            <person name="Kohler A."/>
            <person name="Grigoriev I.V."/>
            <person name="Martin F.M."/>
            <person name="Hacquard S."/>
        </authorList>
    </citation>
    <scope>NUCLEOTIDE SEQUENCE</scope>
    <source>
        <strain evidence="4">MPI-SDFR-AT-0120</strain>
    </source>
</reference>
<keyword evidence="5" id="KW-1185">Reference proteome</keyword>
<proteinExistence type="predicted"/>
<dbReference type="Proteomes" id="UP000813461">
    <property type="component" value="Unassembled WGS sequence"/>
</dbReference>
<dbReference type="EMBL" id="JAGMVJ010000017">
    <property type="protein sequence ID" value="KAH7078601.1"/>
    <property type="molecule type" value="Genomic_DNA"/>
</dbReference>
<accession>A0A8K0QZQ2</accession>
<organism evidence="4 5">
    <name type="scientific">Paraphoma chrysanthemicola</name>
    <dbReference type="NCBI Taxonomy" id="798071"/>
    <lineage>
        <taxon>Eukaryota</taxon>
        <taxon>Fungi</taxon>
        <taxon>Dikarya</taxon>
        <taxon>Ascomycota</taxon>
        <taxon>Pezizomycotina</taxon>
        <taxon>Dothideomycetes</taxon>
        <taxon>Pleosporomycetidae</taxon>
        <taxon>Pleosporales</taxon>
        <taxon>Pleosporineae</taxon>
        <taxon>Phaeosphaeriaceae</taxon>
        <taxon>Paraphoma</taxon>
    </lineage>
</organism>